<evidence type="ECO:0000259" key="6">
    <source>
        <dbReference type="PROSITE" id="PS50966"/>
    </source>
</evidence>
<gene>
    <name evidence="7" type="ORF">Ddye_023784</name>
</gene>
<comment type="caution">
    <text evidence="7">The sequence shown here is derived from an EMBL/GenBank/DDBJ whole genome shotgun (WGS) entry which is preliminary data.</text>
</comment>
<dbReference type="Proteomes" id="UP001280121">
    <property type="component" value="Unassembled WGS sequence"/>
</dbReference>
<evidence type="ECO:0000256" key="4">
    <source>
        <dbReference type="PROSITE-ProRule" id="PRU00325"/>
    </source>
</evidence>
<dbReference type="InterPro" id="IPR006564">
    <property type="entry name" value="Znf_PMZ"/>
</dbReference>
<reference evidence="7" key="1">
    <citation type="journal article" date="2023" name="Plant J.">
        <title>Genome sequences and population genomics provide insights into the demographic history, inbreeding, and mutation load of two 'living fossil' tree species of Dipteronia.</title>
        <authorList>
            <person name="Feng Y."/>
            <person name="Comes H.P."/>
            <person name="Chen J."/>
            <person name="Zhu S."/>
            <person name="Lu R."/>
            <person name="Zhang X."/>
            <person name="Li P."/>
            <person name="Qiu J."/>
            <person name="Olsen K.M."/>
            <person name="Qiu Y."/>
        </authorList>
    </citation>
    <scope>NUCLEOTIDE SEQUENCE</scope>
    <source>
        <strain evidence="7">KIB01</strain>
    </source>
</reference>
<evidence type="ECO:0000256" key="1">
    <source>
        <dbReference type="ARBA" id="ARBA00022723"/>
    </source>
</evidence>
<dbReference type="SMART" id="SM00575">
    <property type="entry name" value="ZnF_PMZ"/>
    <property type="match status" value="1"/>
</dbReference>
<dbReference type="Pfam" id="PF04434">
    <property type="entry name" value="SWIM"/>
    <property type="match status" value="1"/>
</dbReference>
<dbReference type="PANTHER" id="PTHR31973:SF187">
    <property type="entry name" value="MUTATOR TRANSPOSASE MUDRA PROTEIN"/>
    <property type="match status" value="1"/>
</dbReference>
<dbReference type="PANTHER" id="PTHR31973">
    <property type="entry name" value="POLYPROTEIN, PUTATIVE-RELATED"/>
    <property type="match status" value="1"/>
</dbReference>
<evidence type="ECO:0000313" key="7">
    <source>
        <dbReference type="EMBL" id="KAK2642021.1"/>
    </source>
</evidence>
<evidence type="ECO:0000256" key="3">
    <source>
        <dbReference type="ARBA" id="ARBA00022833"/>
    </source>
</evidence>
<evidence type="ECO:0000256" key="5">
    <source>
        <dbReference type="SAM" id="MobiDB-lite"/>
    </source>
</evidence>
<keyword evidence="8" id="KW-1185">Reference proteome</keyword>
<dbReference type="InterPro" id="IPR007527">
    <property type="entry name" value="Znf_SWIM"/>
</dbReference>
<sequence length="196" mass="23356">MFECFNNWIKEDRDKPILTLMESLRRMMMLRFHEKCEEIEKLQDSVSSYARERLNENEKEGRKLQVIHGMGEHYETLDNFNNKVIVNLNEKTCDCKMWEISVIPCKHAAAVFCFNRQFAHESVDWYYSKEAFKLTYSGCINPVPEEHLWLELVEEEIIEPPKKHPKVGRPKNNRRREPDEEPARAKFPRDVPTVVV</sequence>
<proteinExistence type="predicted"/>
<accession>A0AAD9TU87</accession>
<feature type="compositionally biased region" description="Basic residues" evidence="5">
    <location>
        <begin position="163"/>
        <end position="174"/>
    </location>
</feature>
<keyword evidence="2 4" id="KW-0863">Zinc-finger</keyword>
<organism evidence="7 8">
    <name type="scientific">Dipteronia dyeriana</name>
    <dbReference type="NCBI Taxonomy" id="168575"/>
    <lineage>
        <taxon>Eukaryota</taxon>
        <taxon>Viridiplantae</taxon>
        <taxon>Streptophyta</taxon>
        <taxon>Embryophyta</taxon>
        <taxon>Tracheophyta</taxon>
        <taxon>Spermatophyta</taxon>
        <taxon>Magnoliopsida</taxon>
        <taxon>eudicotyledons</taxon>
        <taxon>Gunneridae</taxon>
        <taxon>Pentapetalae</taxon>
        <taxon>rosids</taxon>
        <taxon>malvids</taxon>
        <taxon>Sapindales</taxon>
        <taxon>Sapindaceae</taxon>
        <taxon>Hippocastanoideae</taxon>
        <taxon>Acereae</taxon>
        <taxon>Dipteronia</taxon>
    </lineage>
</organism>
<name>A0AAD9TU87_9ROSI</name>
<dbReference type="GO" id="GO:0008270">
    <property type="term" value="F:zinc ion binding"/>
    <property type="evidence" value="ECO:0007669"/>
    <property type="project" value="UniProtKB-KW"/>
</dbReference>
<protein>
    <recommendedName>
        <fullName evidence="6">SWIM-type domain-containing protein</fullName>
    </recommendedName>
</protein>
<feature type="domain" description="SWIM-type" evidence="6">
    <location>
        <begin position="82"/>
        <end position="116"/>
    </location>
</feature>
<keyword evidence="3" id="KW-0862">Zinc</keyword>
<dbReference type="AlphaFoldDB" id="A0AAD9TU87"/>
<feature type="region of interest" description="Disordered" evidence="5">
    <location>
        <begin position="161"/>
        <end position="196"/>
    </location>
</feature>
<feature type="compositionally biased region" description="Basic and acidic residues" evidence="5">
    <location>
        <begin position="175"/>
        <end position="189"/>
    </location>
</feature>
<dbReference type="EMBL" id="JANJYI010000007">
    <property type="protein sequence ID" value="KAK2642021.1"/>
    <property type="molecule type" value="Genomic_DNA"/>
</dbReference>
<keyword evidence="1" id="KW-0479">Metal-binding</keyword>
<dbReference type="PROSITE" id="PS50966">
    <property type="entry name" value="ZF_SWIM"/>
    <property type="match status" value="1"/>
</dbReference>
<evidence type="ECO:0000256" key="2">
    <source>
        <dbReference type="ARBA" id="ARBA00022771"/>
    </source>
</evidence>
<evidence type="ECO:0000313" key="8">
    <source>
        <dbReference type="Proteomes" id="UP001280121"/>
    </source>
</evidence>